<feature type="compositionally biased region" description="Basic and acidic residues" evidence="1">
    <location>
        <begin position="179"/>
        <end position="195"/>
    </location>
</feature>
<dbReference type="Proteomes" id="UP000317093">
    <property type="component" value="Chromosome"/>
</dbReference>
<reference evidence="4 5" key="1">
    <citation type="submission" date="2019-02" db="EMBL/GenBank/DDBJ databases">
        <title>Deep-cultivation of Planctomycetes and their phenomic and genomic characterization uncovers novel biology.</title>
        <authorList>
            <person name="Wiegand S."/>
            <person name="Jogler M."/>
            <person name="Boedeker C."/>
            <person name="Pinto D."/>
            <person name="Vollmers J."/>
            <person name="Rivas-Marin E."/>
            <person name="Kohn T."/>
            <person name="Peeters S.H."/>
            <person name="Heuer A."/>
            <person name="Rast P."/>
            <person name="Oberbeckmann S."/>
            <person name="Bunk B."/>
            <person name="Jeske O."/>
            <person name="Meyerdierks A."/>
            <person name="Storesund J.E."/>
            <person name="Kallscheuer N."/>
            <person name="Luecker S."/>
            <person name="Lage O.M."/>
            <person name="Pohl T."/>
            <person name="Merkel B.J."/>
            <person name="Hornburger P."/>
            <person name="Mueller R.-W."/>
            <person name="Bruemmer F."/>
            <person name="Labrenz M."/>
            <person name="Spormann A.M."/>
            <person name="Op den Camp H."/>
            <person name="Overmann J."/>
            <person name="Amann R."/>
            <person name="Jetten M.S.M."/>
            <person name="Mascher T."/>
            <person name="Medema M.H."/>
            <person name="Devos D.P."/>
            <person name="Kaster A.-K."/>
            <person name="Ovreas L."/>
            <person name="Rohde M."/>
            <person name="Galperin M.Y."/>
            <person name="Jogler C."/>
        </authorList>
    </citation>
    <scope>NUCLEOTIDE SEQUENCE [LARGE SCALE GENOMIC DNA]</scope>
    <source>
        <strain evidence="4 5">Pan216</strain>
    </source>
</reference>
<name>A0A518AY66_9BACT</name>
<keyword evidence="5" id="KW-1185">Reference proteome</keyword>
<dbReference type="AlphaFoldDB" id="A0A518AY66"/>
<gene>
    <name evidence="4" type="ORF">Pan216_04940</name>
</gene>
<proteinExistence type="predicted"/>
<dbReference type="RefSeq" id="WP_145254294.1">
    <property type="nucleotide sequence ID" value="NZ_CP036279.1"/>
</dbReference>
<dbReference type="EMBL" id="CP036279">
    <property type="protein sequence ID" value="QDU59663.1"/>
    <property type="molecule type" value="Genomic_DNA"/>
</dbReference>
<feature type="region of interest" description="Disordered" evidence="1">
    <location>
        <begin position="164"/>
        <end position="219"/>
    </location>
</feature>
<feature type="signal peptide" evidence="2">
    <location>
        <begin position="1"/>
        <end position="24"/>
    </location>
</feature>
<feature type="region of interest" description="Disordered" evidence="1">
    <location>
        <begin position="229"/>
        <end position="248"/>
    </location>
</feature>
<evidence type="ECO:0000256" key="1">
    <source>
        <dbReference type="SAM" id="MobiDB-lite"/>
    </source>
</evidence>
<evidence type="ECO:0000313" key="4">
    <source>
        <dbReference type="EMBL" id="QDU59663.1"/>
    </source>
</evidence>
<evidence type="ECO:0000313" key="5">
    <source>
        <dbReference type="Proteomes" id="UP000317093"/>
    </source>
</evidence>
<organism evidence="4 5">
    <name type="scientific">Kolteria novifilia</name>
    <dbReference type="NCBI Taxonomy" id="2527975"/>
    <lineage>
        <taxon>Bacteria</taxon>
        <taxon>Pseudomonadati</taxon>
        <taxon>Planctomycetota</taxon>
        <taxon>Planctomycetia</taxon>
        <taxon>Kolteriales</taxon>
        <taxon>Kolteriaceae</taxon>
        <taxon>Kolteria</taxon>
    </lineage>
</organism>
<sequence length="265" mass="29339" precursor="true">MKRFAITTLVALGAICLSGLESHADESTPKFTTRGIIRAGVDKSGRVHGDLAKLTGLKNATSLNYKILLMNRDGTEKVVNEKDHTFTLAEQFRLIIEADSDLYVYVFHEGPDGIRTVLLPDAADEGRVPMVKKGSQKVIPDDGTYFEVVPPPGTEKLLVYATPEPRPELTPEEAFEDADGTKEEKKLKTTQDKVFESASSKQAKEAKTGNVEELAENLDEMPEFRLRGLRWTPEESSDEGKTVLVGSFDENKKPDLFVEIPLNSK</sequence>
<dbReference type="KEGG" id="knv:Pan216_04940"/>
<feature type="domain" description="DUF4384" evidence="3">
    <location>
        <begin position="88"/>
        <end position="165"/>
    </location>
</feature>
<evidence type="ECO:0000256" key="2">
    <source>
        <dbReference type="SAM" id="SignalP"/>
    </source>
</evidence>
<dbReference type="InterPro" id="IPR025493">
    <property type="entry name" value="DUF4384"/>
</dbReference>
<keyword evidence="2" id="KW-0732">Signal</keyword>
<feature type="chain" id="PRO_5021996176" description="DUF4384 domain-containing protein" evidence="2">
    <location>
        <begin position="25"/>
        <end position="265"/>
    </location>
</feature>
<dbReference type="OrthoDB" id="281477at2"/>
<protein>
    <recommendedName>
        <fullName evidence="3">DUF4384 domain-containing protein</fullName>
    </recommendedName>
</protein>
<dbReference type="Pfam" id="PF14326">
    <property type="entry name" value="DUF4384"/>
    <property type="match status" value="1"/>
</dbReference>
<evidence type="ECO:0000259" key="3">
    <source>
        <dbReference type="Pfam" id="PF14326"/>
    </source>
</evidence>
<accession>A0A518AY66</accession>